<dbReference type="UniPathway" id="UPA00148"/>
<keyword evidence="4 7" id="KW-0808">Transferase</keyword>
<dbReference type="InterPro" id="IPR050714">
    <property type="entry name" value="Cobalamin_biosynth_MTase"/>
</dbReference>
<feature type="domain" description="Tetrapyrrole methylase" evidence="6">
    <location>
        <begin position="15"/>
        <end position="177"/>
    </location>
</feature>
<dbReference type="NCBIfam" id="TIGR02467">
    <property type="entry name" value="CbiE"/>
    <property type="match status" value="1"/>
</dbReference>
<evidence type="ECO:0000256" key="3">
    <source>
        <dbReference type="ARBA" id="ARBA00022603"/>
    </source>
</evidence>
<dbReference type="RefSeq" id="WP_078979700.1">
    <property type="nucleotide sequence ID" value="NZ_MWQN01000001.1"/>
</dbReference>
<dbReference type="InterPro" id="IPR035996">
    <property type="entry name" value="4pyrrol_Methylase_sf"/>
</dbReference>
<sequence>MADRVTVIGYDGGPLSAPAVQALRAATLVAGPERVLAAVEVPDGAERVVLGNVHVAAQRIGAHRGIAVVLAIGDPGFFGIVRLLRRAEYGLELEIVPAVSSVALAFARASMAWDDARVVSALGRDVRRAANLCRAFGKVAVLTGSGAGPAELAALLTDVPRTFVVCERLGTEDEEISMVSAEHAIGHEWSDVDVVIVIGPAPRAGAAAGWLAGERPGFPGPVRGWALAEESYAHRPGAITRAEVRALAVARLGPRPGDLVWDVGAGSGSVGVECARHGAAVVAIEQDAFRCDLIAENASRFGVEVQVVHGKAPEVLARLPLPDVVFVGGGGPSTLAACAARRPERIVAGLSEVDRVAEARAVLERAGYTVDGCLVQSSRLSAPSGGALGLEPAHPVFVVWGDRS</sequence>
<dbReference type="STRING" id="159449.B4N89_28505"/>
<reference evidence="7 8" key="1">
    <citation type="submission" date="2017-03" db="EMBL/GenBank/DDBJ databases">
        <title>Draft genome sequence of Streptomyces scabrisporus NF3, endophyte isolated from Amphipterygium adstringens.</title>
        <authorList>
            <person name="Vazquez M."/>
            <person name="Ceapa C.D."/>
            <person name="Rodriguez Luna D."/>
            <person name="Sanchez Esquivel S."/>
        </authorList>
    </citation>
    <scope>NUCLEOTIDE SEQUENCE [LARGE SCALE GENOMIC DNA]</scope>
    <source>
        <strain evidence="7 8">NF3</strain>
    </source>
</reference>
<keyword evidence="3 7" id="KW-0489">Methyltransferase</keyword>
<dbReference type="PANTHER" id="PTHR43182:SF1">
    <property type="entry name" value="COBALT-PRECORRIN-7 C(5)-METHYLTRANSFERASE"/>
    <property type="match status" value="1"/>
</dbReference>
<keyword evidence="2" id="KW-0169">Cobalamin biosynthesis</keyword>
<evidence type="ECO:0000256" key="5">
    <source>
        <dbReference type="ARBA" id="ARBA00022691"/>
    </source>
</evidence>
<dbReference type="Gene3D" id="3.40.1010.10">
    <property type="entry name" value="Cobalt-precorrin-4 Transmethylase, Domain 1"/>
    <property type="match status" value="1"/>
</dbReference>
<evidence type="ECO:0000313" key="7">
    <source>
        <dbReference type="EMBL" id="OPC85371.1"/>
    </source>
</evidence>
<keyword evidence="8" id="KW-1185">Reference proteome</keyword>
<protein>
    <submittedName>
        <fullName evidence="7">Methyltransferase</fullName>
    </submittedName>
</protein>
<gene>
    <name evidence="7" type="ORF">B4N89_28505</name>
</gene>
<dbReference type="SUPFAM" id="SSF53335">
    <property type="entry name" value="S-adenosyl-L-methionine-dependent methyltransferases"/>
    <property type="match status" value="1"/>
</dbReference>
<dbReference type="InterPro" id="IPR029063">
    <property type="entry name" value="SAM-dependent_MTases_sf"/>
</dbReference>
<dbReference type="GO" id="GO:0009236">
    <property type="term" value="P:cobalamin biosynthetic process"/>
    <property type="evidence" value="ECO:0007669"/>
    <property type="project" value="UniProtKB-UniPathway"/>
</dbReference>
<dbReference type="Gene3D" id="3.40.50.150">
    <property type="entry name" value="Vaccinia Virus protein VP39"/>
    <property type="match status" value="1"/>
</dbReference>
<dbReference type="SUPFAM" id="SSF53790">
    <property type="entry name" value="Tetrapyrrole methylase"/>
    <property type="match status" value="1"/>
</dbReference>
<proteinExistence type="predicted"/>
<dbReference type="InterPro" id="IPR014008">
    <property type="entry name" value="Cbl_synth_MTase_CbiT"/>
</dbReference>
<evidence type="ECO:0000256" key="1">
    <source>
        <dbReference type="ARBA" id="ARBA00004953"/>
    </source>
</evidence>
<keyword evidence="5" id="KW-0949">S-adenosyl-L-methionine</keyword>
<dbReference type="CDD" id="cd11644">
    <property type="entry name" value="Precorrin-6Y-MT"/>
    <property type="match status" value="1"/>
</dbReference>
<accession>A0A1T3P8T8</accession>
<dbReference type="GO" id="GO:0032259">
    <property type="term" value="P:methylation"/>
    <property type="evidence" value="ECO:0007669"/>
    <property type="project" value="UniProtKB-KW"/>
</dbReference>
<name>A0A1T3P8T8_9ACTN</name>
<dbReference type="PANTHER" id="PTHR43182">
    <property type="entry name" value="COBALT-PRECORRIN-6B C(15)-METHYLTRANSFERASE (DECARBOXYLATING)"/>
    <property type="match status" value="1"/>
</dbReference>
<dbReference type="InterPro" id="IPR006365">
    <property type="entry name" value="Cbl_synth_CobL"/>
</dbReference>
<dbReference type="InterPro" id="IPR014777">
    <property type="entry name" value="4pyrrole_Mease_sub1"/>
</dbReference>
<comment type="pathway">
    <text evidence="1">Cofactor biosynthesis; adenosylcobalamin biosynthesis.</text>
</comment>
<evidence type="ECO:0000256" key="4">
    <source>
        <dbReference type="ARBA" id="ARBA00022679"/>
    </source>
</evidence>
<dbReference type="EMBL" id="MWQN01000001">
    <property type="protein sequence ID" value="OPC85371.1"/>
    <property type="molecule type" value="Genomic_DNA"/>
</dbReference>
<dbReference type="InterPro" id="IPR014776">
    <property type="entry name" value="4pyrrole_Mease_sub2"/>
</dbReference>
<dbReference type="GO" id="GO:0008276">
    <property type="term" value="F:protein methyltransferase activity"/>
    <property type="evidence" value="ECO:0007669"/>
    <property type="project" value="InterPro"/>
</dbReference>
<dbReference type="InterPro" id="IPR000878">
    <property type="entry name" value="4pyrrol_Mease"/>
</dbReference>
<organism evidence="7 8">
    <name type="scientific">Embleya scabrispora</name>
    <dbReference type="NCBI Taxonomy" id="159449"/>
    <lineage>
        <taxon>Bacteria</taxon>
        <taxon>Bacillati</taxon>
        <taxon>Actinomycetota</taxon>
        <taxon>Actinomycetes</taxon>
        <taxon>Kitasatosporales</taxon>
        <taxon>Streptomycetaceae</taxon>
        <taxon>Embleya</taxon>
    </lineage>
</organism>
<evidence type="ECO:0000256" key="2">
    <source>
        <dbReference type="ARBA" id="ARBA00022573"/>
    </source>
</evidence>
<dbReference type="PIRSF" id="PIRSF036428">
    <property type="entry name" value="CobL"/>
    <property type="match status" value="1"/>
</dbReference>
<dbReference type="OrthoDB" id="4327941at2"/>
<dbReference type="NCBIfam" id="TIGR02469">
    <property type="entry name" value="CbiT"/>
    <property type="match status" value="1"/>
</dbReference>
<dbReference type="InterPro" id="IPR012818">
    <property type="entry name" value="CbiE"/>
</dbReference>
<dbReference type="Pfam" id="PF00590">
    <property type="entry name" value="TP_methylase"/>
    <property type="match status" value="1"/>
</dbReference>
<comment type="caution">
    <text evidence="7">The sequence shown here is derived from an EMBL/GenBank/DDBJ whole genome shotgun (WGS) entry which is preliminary data.</text>
</comment>
<evidence type="ECO:0000259" key="6">
    <source>
        <dbReference type="Pfam" id="PF00590"/>
    </source>
</evidence>
<dbReference type="Gene3D" id="3.30.950.10">
    <property type="entry name" value="Methyltransferase, Cobalt-precorrin-4 Transmethylase, Domain 2"/>
    <property type="match status" value="1"/>
</dbReference>
<evidence type="ECO:0000313" key="8">
    <source>
        <dbReference type="Proteomes" id="UP000190037"/>
    </source>
</evidence>
<dbReference type="Proteomes" id="UP000190037">
    <property type="component" value="Unassembled WGS sequence"/>
</dbReference>
<dbReference type="AlphaFoldDB" id="A0A1T3P8T8"/>